<dbReference type="PROSITE" id="PS50113">
    <property type="entry name" value="PAC"/>
    <property type="match status" value="1"/>
</dbReference>
<dbReference type="PANTHER" id="PTHR43304">
    <property type="entry name" value="PHYTOCHROME-LIKE PROTEIN CPH1"/>
    <property type="match status" value="1"/>
</dbReference>
<dbReference type="InterPro" id="IPR052162">
    <property type="entry name" value="Sensor_kinase/Photoreceptor"/>
</dbReference>
<name>A0A8T5UYL7_9EURY</name>
<dbReference type="RefSeq" id="WP_223790355.1">
    <property type="nucleotide sequence ID" value="NZ_JAIOUQ010000003.1"/>
</dbReference>
<keyword evidence="5" id="KW-0418">Kinase</keyword>
<evidence type="ECO:0000256" key="1">
    <source>
        <dbReference type="ARBA" id="ARBA00000085"/>
    </source>
</evidence>
<dbReference type="SMART" id="SM00091">
    <property type="entry name" value="PAS"/>
    <property type="match status" value="4"/>
</dbReference>
<dbReference type="Pfam" id="PF13426">
    <property type="entry name" value="PAS_9"/>
    <property type="match status" value="2"/>
</dbReference>
<dbReference type="EMBL" id="JAIOUQ010000003">
    <property type="protein sequence ID" value="MBZ2164671.1"/>
    <property type="molecule type" value="Genomic_DNA"/>
</dbReference>
<dbReference type="Proteomes" id="UP000825933">
    <property type="component" value="Unassembled WGS sequence"/>
</dbReference>
<dbReference type="InterPro" id="IPR000700">
    <property type="entry name" value="PAS-assoc_C"/>
</dbReference>
<dbReference type="GO" id="GO:0004673">
    <property type="term" value="F:protein histidine kinase activity"/>
    <property type="evidence" value="ECO:0007669"/>
    <property type="project" value="UniProtKB-EC"/>
</dbReference>
<evidence type="ECO:0000256" key="2">
    <source>
        <dbReference type="ARBA" id="ARBA00012438"/>
    </source>
</evidence>
<proteinExistence type="predicted"/>
<dbReference type="Pfam" id="PF08448">
    <property type="entry name" value="PAS_4"/>
    <property type="match status" value="1"/>
</dbReference>
<sequence length="498" mass="58574">MEDIDRFMSIFDKSPIGILFYNEEGKLIDINPFSFKILGISKLDDVFGVNLFGISNFVPIKETLIKEGLFRFQIPLKDFGNDKFERDIDLTNFGKDIIEFIISVVDSGFLVMIQNLSPSEKIDIPYSEEKYYRFFEDDLTGDFIATPEGRLIECNPSFLEIYGFDNRESALKFDISKFNIIDWINLINQLKNEPKIKGYQSSHTRPDGNIIQVVANVVGIFNDSNELIQVKGYIFDDTERKIAEKFLKESEEKYHRLFDEDLTGDFIANIDGEILECNPAFAEIYGFNSCRVASNSNISKFNRFDWPYMVTRLKKERKLYGFQTWQRRSDGLRIHVVANLVGIFNDSNELIRVKGYVFEDTERKHAEEELARSKSQMREILDSIQDIFFALDHNWNFIYINQYAAEYFGIEHDDLIEQNLWELFPEFIGTKYEELFRNTMESDEIQHFEARGIKNSDQWFDFSMYPSADGISSYWKDITERKILEEELRQARDHLEEQ</sequence>
<feature type="domain" description="PAC" evidence="7">
    <location>
        <begin position="197"/>
        <end position="249"/>
    </location>
</feature>
<keyword evidence="9" id="KW-1185">Reference proteome</keyword>
<evidence type="ECO:0000313" key="9">
    <source>
        <dbReference type="Proteomes" id="UP000825933"/>
    </source>
</evidence>
<keyword evidence="3" id="KW-0597">Phosphoprotein</keyword>
<dbReference type="NCBIfam" id="TIGR00229">
    <property type="entry name" value="sensory_box"/>
    <property type="match status" value="2"/>
</dbReference>
<dbReference type="Pfam" id="PF13188">
    <property type="entry name" value="PAS_8"/>
    <property type="match status" value="1"/>
</dbReference>
<dbReference type="EC" id="2.7.13.3" evidence="2"/>
<dbReference type="CDD" id="cd00130">
    <property type="entry name" value="PAS"/>
    <property type="match status" value="1"/>
</dbReference>
<dbReference type="PROSITE" id="PS50112">
    <property type="entry name" value="PAS"/>
    <property type="match status" value="2"/>
</dbReference>
<dbReference type="InterPro" id="IPR000014">
    <property type="entry name" value="PAS"/>
</dbReference>
<dbReference type="SUPFAM" id="SSF55785">
    <property type="entry name" value="PYP-like sensor domain (PAS domain)"/>
    <property type="match status" value="4"/>
</dbReference>
<keyword evidence="4" id="KW-0808">Transferase</keyword>
<dbReference type="PANTHER" id="PTHR43304:SF1">
    <property type="entry name" value="PAC DOMAIN-CONTAINING PROTEIN"/>
    <property type="match status" value="1"/>
</dbReference>
<dbReference type="InterPro" id="IPR013656">
    <property type="entry name" value="PAS_4"/>
</dbReference>
<dbReference type="AlphaFoldDB" id="A0A8T5UYL7"/>
<evidence type="ECO:0000256" key="5">
    <source>
        <dbReference type="ARBA" id="ARBA00022777"/>
    </source>
</evidence>
<evidence type="ECO:0000256" key="4">
    <source>
        <dbReference type="ARBA" id="ARBA00022679"/>
    </source>
</evidence>
<dbReference type="Gene3D" id="3.30.450.20">
    <property type="entry name" value="PAS domain"/>
    <property type="match status" value="3"/>
</dbReference>
<comment type="catalytic activity">
    <reaction evidence="1">
        <text>ATP + protein L-histidine = ADP + protein N-phospho-L-histidine.</text>
        <dbReference type="EC" id="2.7.13.3"/>
    </reaction>
</comment>
<evidence type="ECO:0000259" key="6">
    <source>
        <dbReference type="PROSITE" id="PS50112"/>
    </source>
</evidence>
<dbReference type="InterPro" id="IPR035965">
    <property type="entry name" value="PAS-like_dom_sf"/>
</dbReference>
<accession>A0A8T5UYL7</accession>
<evidence type="ECO:0000313" key="8">
    <source>
        <dbReference type="EMBL" id="MBZ2164671.1"/>
    </source>
</evidence>
<reference evidence="9" key="1">
    <citation type="journal article" date="2022" name="Microbiol. Resour. Announc.">
        <title>Draft Genome Sequence of a Methanogenic Archaeon from West Spitsbergen Permafrost.</title>
        <authorList>
            <person name="Trubitsyn V."/>
            <person name="Rivkina E."/>
            <person name="Shcherbakova V."/>
        </authorList>
    </citation>
    <scope>NUCLEOTIDE SEQUENCE [LARGE SCALE GENOMIC DNA]</scope>
    <source>
        <strain evidence="9">VT</strain>
    </source>
</reference>
<gene>
    <name evidence="8" type="ORF">K8N75_01200</name>
</gene>
<comment type="caution">
    <text evidence="8">The sequence shown here is derived from an EMBL/GenBank/DDBJ whole genome shotgun (WGS) entry which is preliminary data.</text>
</comment>
<organism evidence="8 9">
    <name type="scientific">Methanobacterium spitsbergense</name>
    <dbReference type="NCBI Taxonomy" id="2874285"/>
    <lineage>
        <taxon>Archaea</taxon>
        <taxon>Methanobacteriati</taxon>
        <taxon>Methanobacteriota</taxon>
        <taxon>Methanomada group</taxon>
        <taxon>Methanobacteria</taxon>
        <taxon>Methanobacteriales</taxon>
        <taxon>Methanobacteriaceae</taxon>
        <taxon>Methanobacterium</taxon>
    </lineage>
</organism>
<evidence type="ECO:0000259" key="7">
    <source>
        <dbReference type="PROSITE" id="PS50113"/>
    </source>
</evidence>
<protein>
    <recommendedName>
        <fullName evidence="2">histidine kinase</fullName>
        <ecNumber evidence="2">2.7.13.3</ecNumber>
    </recommendedName>
</protein>
<feature type="domain" description="PAS" evidence="6">
    <location>
        <begin position="250"/>
        <end position="301"/>
    </location>
</feature>
<feature type="domain" description="PAS" evidence="6">
    <location>
        <begin position="373"/>
        <end position="443"/>
    </location>
</feature>
<evidence type="ECO:0000256" key="3">
    <source>
        <dbReference type="ARBA" id="ARBA00022553"/>
    </source>
</evidence>